<dbReference type="WBParaSite" id="GPLIN_001251300">
    <property type="protein sequence ID" value="GPLIN_001251300"/>
    <property type="gene ID" value="GPLIN_001251300"/>
</dbReference>
<dbReference type="AlphaFoldDB" id="A0A183CI07"/>
<keyword evidence="1" id="KW-1185">Reference proteome</keyword>
<evidence type="ECO:0000313" key="1">
    <source>
        <dbReference type="Proteomes" id="UP000050741"/>
    </source>
</evidence>
<evidence type="ECO:0000313" key="2">
    <source>
        <dbReference type="WBParaSite" id="GPLIN_001251300"/>
    </source>
</evidence>
<sequence>MHQQDLAKFRYLKHNANEAKCSNFLKLPAVLRLFLSTTGLSSTTDLLNDLNGYNEKIRAITSTFESSFESIDEAAKRRRVQQQLESLERDNFQEDPHVNLTWHKAAPKFDDEMVFGDKDIKKRKRKVGSPSKISGAEQARKENCGSFDEDALQKDFFPTFGGGQTKACQPGISIANVFGGGIFYKQNAAEEVLCCLWSFCGLHMRSVFCQILFHSLQGHTFGHSVFKMDRLRALRIWRFMNQCSS</sequence>
<name>A0A183CI07_GLOPA</name>
<dbReference type="Proteomes" id="UP000050741">
    <property type="component" value="Unassembled WGS sequence"/>
</dbReference>
<protein>
    <submittedName>
        <fullName evidence="2">ING domain-containing protein</fullName>
    </submittedName>
</protein>
<accession>A0A183CI07</accession>
<reference evidence="2" key="3">
    <citation type="submission" date="2016-06" db="UniProtKB">
        <authorList>
            <consortium name="WormBaseParasite"/>
        </authorList>
    </citation>
    <scope>IDENTIFICATION</scope>
</reference>
<proteinExistence type="predicted"/>
<reference evidence="1" key="2">
    <citation type="submission" date="2014-05" db="EMBL/GenBank/DDBJ databases">
        <title>The genome and life-stage specific transcriptomes of Globodera pallida elucidate key aspects of plant parasitism by a cyst nematode.</title>
        <authorList>
            <person name="Cotton J.A."/>
            <person name="Lilley C.J."/>
            <person name="Jones L.M."/>
            <person name="Kikuchi T."/>
            <person name="Reid A.J."/>
            <person name="Thorpe P."/>
            <person name="Tsai I.J."/>
            <person name="Beasley H."/>
            <person name="Blok V."/>
            <person name="Cock P.J.A."/>
            <person name="Van den Akker S.E."/>
            <person name="Holroyd N."/>
            <person name="Hunt M."/>
            <person name="Mantelin S."/>
            <person name="Naghra H."/>
            <person name="Pain A."/>
            <person name="Palomares-Rius J.E."/>
            <person name="Zarowiecki M."/>
            <person name="Berriman M."/>
            <person name="Jones J.T."/>
            <person name="Urwin P.E."/>
        </authorList>
    </citation>
    <scope>NUCLEOTIDE SEQUENCE [LARGE SCALE GENOMIC DNA]</scope>
    <source>
        <strain evidence="1">Lindley</strain>
    </source>
</reference>
<reference evidence="1" key="1">
    <citation type="submission" date="2013-12" db="EMBL/GenBank/DDBJ databases">
        <authorList>
            <person name="Aslett M."/>
        </authorList>
    </citation>
    <scope>NUCLEOTIDE SEQUENCE [LARGE SCALE GENOMIC DNA]</scope>
    <source>
        <strain evidence="1">Lindley</strain>
    </source>
</reference>
<organism evidence="1 2">
    <name type="scientific">Globodera pallida</name>
    <name type="common">Potato cyst nematode worm</name>
    <name type="synonym">Heterodera pallida</name>
    <dbReference type="NCBI Taxonomy" id="36090"/>
    <lineage>
        <taxon>Eukaryota</taxon>
        <taxon>Metazoa</taxon>
        <taxon>Ecdysozoa</taxon>
        <taxon>Nematoda</taxon>
        <taxon>Chromadorea</taxon>
        <taxon>Rhabditida</taxon>
        <taxon>Tylenchina</taxon>
        <taxon>Tylenchomorpha</taxon>
        <taxon>Tylenchoidea</taxon>
        <taxon>Heteroderidae</taxon>
        <taxon>Heteroderinae</taxon>
        <taxon>Globodera</taxon>
    </lineage>
</organism>